<dbReference type="RefSeq" id="WP_167093092.1">
    <property type="nucleotide sequence ID" value="NZ_WHJG01000051.1"/>
</dbReference>
<gene>
    <name evidence="1" type="ORF">F2P44_29760</name>
</gene>
<proteinExistence type="predicted"/>
<evidence type="ECO:0000313" key="1">
    <source>
        <dbReference type="EMBL" id="NHZ83421.1"/>
    </source>
</evidence>
<evidence type="ECO:0000313" key="2">
    <source>
        <dbReference type="Proteomes" id="UP000621455"/>
    </source>
</evidence>
<dbReference type="EMBL" id="WHJG01000051">
    <property type="protein sequence ID" value="NHZ83421.1"/>
    <property type="molecule type" value="Genomic_DNA"/>
</dbReference>
<dbReference type="Proteomes" id="UP000621455">
    <property type="component" value="Unassembled WGS sequence"/>
</dbReference>
<reference evidence="1 2" key="1">
    <citation type="submission" date="2019-10" db="EMBL/GenBank/DDBJ databases">
        <title>Taxonomy of Antarctic Massilia spp.: description of Massilia rubra sp. nov., Massilia aquatica sp. nov., Massilia mucilaginosa sp. nov., Massilia frigida sp. nov. isolated from streams, lakes and regoliths.</title>
        <authorList>
            <person name="Holochova P."/>
            <person name="Sedlacek I."/>
            <person name="Kralova S."/>
            <person name="Maslanova I."/>
            <person name="Busse H.-J."/>
            <person name="Stankova E."/>
            <person name="Vrbovska V."/>
            <person name="Kovarovic V."/>
            <person name="Bartak M."/>
            <person name="Svec P."/>
            <person name="Pantucek R."/>
        </authorList>
    </citation>
    <scope>NUCLEOTIDE SEQUENCE [LARGE SCALE GENOMIC DNA]</scope>
    <source>
        <strain evidence="1 2">CCM 8695</strain>
    </source>
</reference>
<accession>A0ABX0NIH1</accession>
<comment type="caution">
    <text evidence="1">The sequence shown here is derived from an EMBL/GenBank/DDBJ whole genome shotgun (WGS) entry which is preliminary data.</text>
</comment>
<sequence length="169" mass="18848">MLSLDDTRWKELHGGYGVPYDVSVALRSMQGGNDVWEELWNELHHQGDIGEASYAAVPQLVRIAGMAGSRDWNFYSLLAIIEVDRHRKGNPPIPAWLQSSYDEAWVRAYQVAVMDLSSSTDSLTIRAILAVLALAKGEVKLGALLSGLDTSELDEWLEEHQAWSDSYES</sequence>
<protein>
    <submittedName>
        <fullName evidence="1">Uncharacterized protein</fullName>
    </submittedName>
</protein>
<keyword evidence="2" id="KW-1185">Reference proteome</keyword>
<name>A0ABX0NIH1_9BURK</name>
<organism evidence="1 2">
    <name type="scientific">Massilia frigida</name>
    <dbReference type="NCBI Taxonomy" id="2609281"/>
    <lineage>
        <taxon>Bacteria</taxon>
        <taxon>Pseudomonadati</taxon>
        <taxon>Pseudomonadota</taxon>
        <taxon>Betaproteobacteria</taxon>
        <taxon>Burkholderiales</taxon>
        <taxon>Oxalobacteraceae</taxon>
        <taxon>Telluria group</taxon>
        <taxon>Massilia</taxon>
    </lineage>
</organism>